<protein>
    <submittedName>
        <fullName evidence="1">Uncharacterized protein</fullName>
    </submittedName>
</protein>
<dbReference type="Proteomes" id="UP000308600">
    <property type="component" value="Unassembled WGS sequence"/>
</dbReference>
<organism evidence="1 2">
    <name type="scientific">Pluteus cervinus</name>
    <dbReference type="NCBI Taxonomy" id="181527"/>
    <lineage>
        <taxon>Eukaryota</taxon>
        <taxon>Fungi</taxon>
        <taxon>Dikarya</taxon>
        <taxon>Basidiomycota</taxon>
        <taxon>Agaricomycotina</taxon>
        <taxon>Agaricomycetes</taxon>
        <taxon>Agaricomycetidae</taxon>
        <taxon>Agaricales</taxon>
        <taxon>Pluteineae</taxon>
        <taxon>Pluteaceae</taxon>
        <taxon>Pluteus</taxon>
    </lineage>
</organism>
<proteinExistence type="predicted"/>
<accession>A0ACD2ZZE3</accession>
<evidence type="ECO:0000313" key="2">
    <source>
        <dbReference type="Proteomes" id="UP000308600"/>
    </source>
</evidence>
<evidence type="ECO:0000313" key="1">
    <source>
        <dbReference type="EMBL" id="TFK58012.1"/>
    </source>
</evidence>
<reference evidence="1 2" key="1">
    <citation type="journal article" date="2019" name="Nat. Ecol. Evol.">
        <title>Megaphylogeny resolves global patterns of mushroom evolution.</title>
        <authorList>
            <person name="Varga T."/>
            <person name="Krizsan K."/>
            <person name="Foldi C."/>
            <person name="Dima B."/>
            <person name="Sanchez-Garcia M."/>
            <person name="Sanchez-Ramirez S."/>
            <person name="Szollosi G.J."/>
            <person name="Szarkandi J.G."/>
            <person name="Papp V."/>
            <person name="Albert L."/>
            <person name="Andreopoulos W."/>
            <person name="Angelini C."/>
            <person name="Antonin V."/>
            <person name="Barry K.W."/>
            <person name="Bougher N.L."/>
            <person name="Buchanan P."/>
            <person name="Buyck B."/>
            <person name="Bense V."/>
            <person name="Catcheside P."/>
            <person name="Chovatia M."/>
            <person name="Cooper J."/>
            <person name="Damon W."/>
            <person name="Desjardin D."/>
            <person name="Finy P."/>
            <person name="Geml J."/>
            <person name="Haridas S."/>
            <person name="Hughes K."/>
            <person name="Justo A."/>
            <person name="Karasinski D."/>
            <person name="Kautmanova I."/>
            <person name="Kiss B."/>
            <person name="Kocsube S."/>
            <person name="Kotiranta H."/>
            <person name="LaButti K.M."/>
            <person name="Lechner B.E."/>
            <person name="Liimatainen K."/>
            <person name="Lipzen A."/>
            <person name="Lukacs Z."/>
            <person name="Mihaltcheva S."/>
            <person name="Morgado L.N."/>
            <person name="Niskanen T."/>
            <person name="Noordeloos M.E."/>
            <person name="Ohm R.A."/>
            <person name="Ortiz-Santana B."/>
            <person name="Ovrebo C."/>
            <person name="Racz N."/>
            <person name="Riley R."/>
            <person name="Savchenko A."/>
            <person name="Shiryaev A."/>
            <person name="Soop K."/>
            <person name="Spirin V."/>
            <person name="Szebenyi C."/>
            <person name="Tomsovsky M."/>
            <person name="Tulloss R.E."/>
            <person name="Uehling J."/>
            <person name="Grigoriev I.V."/>
            <person name="Vagvolgyi C."/>
            <person name="Papp T."/>
            <person name="Martin F.M."/>
            <person name="Miettinen O."/>
            <person name="Hibbett D.S."/>
            <person name="Nagy L.G."/>
        </authorList>
    </citation>
    <scope>NUCLEOTIDE SEQUENCE [LARGE SCALE GENOMIC DNA]</scope>
    <source>
        <strain evidence="1 2">NL-1719</strain>
    </source>
</reference>
<name>A0ACD2ZZE3_9AGAR</name>
<dbReference type="EMBL" id="ML209743">
    <property type="protein sequence ID" value="TFK58012.1"/>
    <property type="molecule type" value="Genomic_DNA"/>
</dbReference>
<gene>
    <name evidence="1" type="ORF">BDN72DRAFT_907181</name>
</gene>
<keyword evidence="2" id="KW-1185">Reference proteome</keyword>
<sequence length="142" mass="14798">MRPPLLSSSLAILLTVQENAAPLQVLENPIPASNPSNNASPTFRFSHVIHSATAAISTVACAKRSLPFPTSSAKQSGYHPLPPTTNTAMTRHRQGSTATGGGSGGSWSVLPPSEPLDPFVKIDPETTLKSLSGHLDLNPPSP</sequence>